<evidence type="ECO:0000259" key="8">
    <source>
        <dbReference type="PROSITE" id="PS51006"/>
    </source>
</evidence>
<evidence type="ECO:0000256" key="2">
    <source>
        <dbReference type="ARBA" id="ARBA00022679"/>
    </source>
</evidence>
<dbReference type="PATRIC" id="fig|47500.8.peg.5829"/>
<keyword evidence="4 7" id="KW-0745">Spermidine biosynthesis</keyword>
<gene>
    <name evidence="4" type="primary">speE</name>
    <name evidence="9" type="ORF">AF333_26770</name>
    <name evidence="10" type="ORF">SAMN04487909_1245</name>
</gene>
<name>A0A0D1XS63_ANEMI</name>
<evidence type="ECO:0000313" key="9">
    <source>
        <dbReference type="EMBL" id="KON93259.1"/>
    </source>
</evidence>
<dbReference type="InterPro" id="IPR030374">
    <property type="entry name" value="PABS"/>
</dbReference>
<dbReference type="InterPro" id="IPR001045">
    <property type="entry name" value="Spermi_synthase"/>
</dbReference>
<feature type="binding site" evidence="4">
    <location>
        <position position="118"/>
    </location>
    <ligand>
        <name>S-methyl-5'-thioadenosine</name>
        <dbReference type="ChEBI" id="CHEBI:17509"/>
    </ligand>
</feature>
<dbReference type="InterPro" id="IPR035246">
    <property type="entry name" value="Spermidine_synt_N"/>
</dbReference>
<dbReference type="EMBL" id="FNED01000024">
    <property type="protein sequence ID" value="SDJ65485.1"/>
    <property type="molecule type" value="Genomic_DNA"/>
</dbReference>
<reference evidence="9 11" key="1">
    <citation type="submission" date="2015-07" db="EMBL/GenBank/DDBJ databases">
        <title>Fjat-14205 dsm 2895.</title>
        <authorList>
            <person name="Liu B."/>
            <person name="Wang J."/>
            <person name="Zhu Y."/>
            <person name="Liu G."/>
            <person name="Chen Q."/>
            <person name="Chen Z."/>
            <person name="Lan J."/>
            <person name="Che J."/>
            <person name="Ge C."/>
            <person name="Shi H."/>
            <person name="Pan Z."/>
            <person name="Liu X."/>
        </authorList>
    </citation>
    <scope>NUCLEOTIDE SEQUENCE [LARGE SCALE GENOMIC DNA]</scope>
    <source>
        <strain evidence="9 11">DSM 2895</strain>
    </source>
</reference>
<dbReference type="STRING" id="47500.AF333_26770"/>
<dbReference type="AlphaFoldDB" id="A0A0D1XS63"/>
<comment type="subunit">
    <text evidence="4">Homodimer or homotetramer.</text>
</comment>
<feature type="active site" description="Proton acceptor" evidence="4 5">
    <location>
        <position position="167"/>
    </location>
</feature>
<evidence type="ECO:0000256" key="3">
    <source>
        <dbReference type="ARBA" id="ARBA00023115"/>
    </source>
</evidence>
<feature type="binding site" evidence="4">
    <location>
        <begin position="167"/>
        <end position="170"/>
    </location>
    <ligand>
        <name>spermidine</name>
        <dbReference type="ChEBI" id="CHEBI:57834"/>
    </ligand>
</feature>
<dbReference type="OrthoDB" id="9793120at2"/>
<dbReference type="PANTHER" id="PTHR11558">
    <property type="entry name" value="SPERMIDINE/SPERMINE SYNTHASE"/>
    <property type="match status" value="1"/>
</dbReference>
<dbReference type="Gene3D" id="3.40.50.150">
    <property type="entry name" value="Vaccinia Virus protein VP39"/>
    <property type="match status" value="1"/>
</dbReference>
<dbReference type="GO" id="GO:0008295">
    <property type="term" value="P:spermidine biosynthetic process"/>
    <property type="evidence" value="ECO:0007669"/>
    <property type="project" value="UniProtKB-UniRule"/>
</dbReference>
<dbReference type="GeneID" id="42308732"/>
<dbReference type="GO" id="GO:0004766">
    <property type="term" value="F:spermidine synthase activity"/>
    <property type="evidence" value="ECO:0007669"/>
    <property type="project" value="UniProtKB-UniRule"/>
</dbReference>
<dbReference type="EC" id="2.5.1.16" evidence="4"/>
<evidence type="ECO:0000256" key="7">
    <source>
        <dbReference type="RuleBase" id="RU003837"/>
    </source>
</evidence>
<keyword evidence="2 4" id="KW-0808">Transferase</keyword>
<evidence type="ECO:0000256" key="1">
    <source>
        <dbReference type="ARBA" id="ARBA00007867"/>
    </source>
</evidence>
<comment type="catalytic activity">
    <reaction evidence="4 7">
        <text>S-adenosyl 3-(methylsulfanyl)propylamine + putrescine = S-methyl-5'-thioadenosine + spermidine + H(+)</text>
        <dbReference type="Rhea" id="RHEA:12721"/>
        <dbReference type="ChEBI" id="CHEBI:15378"/>
        <dbReference type="ChEBI" id="CHEBI:17509"/>
        <dbReference type="ChEBI" id="CHEBI:57443"/>
        <dbReference type="ChEBI" id="CHEBI:57834"/>
        <dbReference type="ChEBI" id="CHEBI:326268"/>
        <dbReference type="EC" id="2.5.1.16"/>
    </reaction>
</comment>
<dbReference type="Pfam" id="PF17284">
    <property type="entry name" value="Spermine_synt_N"/>
    <property type="match status" value="1"/>
</dbReference>
<dbReference type="PANTHER" id="PTHR11558:SF11">
    <property type="entry name" value="SPERMIDINE SYNTHASE"/>
    <property type="match status" value="1"/>
</dbReference>
<accession>A0A0D1XS63</accession>
<dbReference type="InterPro" id="IPR037163">
    <property type="entry name" value="Spermidine_synt_N_sf"/>
</dbReference>
<dbReference type="Gene3D" id="2.30.140.10">
    <property type="entry name" value="Spermidine synthase, tetramerisation domain"/>
    <property type="match status" value="1"/>
</dbReference>
<feature type="binding site" evidence="4">
    <location>
        <position position="98"/>
    </location>
    <ligand>
        <name>spermidine</name>
        <dbReference type="ChEBI" id="CHEBI:57834"/>
    </ligand>
</feature>
<dbReference type="PROSITE" id="PS51006">
    <property type="entry name" value="PABS_2"/>
    <property type="match status" value="1"/>
</dbReference>
<dbReference type="RefSeq" id="WP_043065371.1">
    <property type="nucleotide sequence ID" value="NZ_BJOA01000080.1"/>
</dbReference>
<comment type="function">
    <text evidence="4">Catalyzes the irreversible transfer of a propylamine group from the amino donor S-adenosylmethioninamine (decarboxy-AdoMet) to putrescine (1,4-diaminobutane) to yield spermidine.</text>
</comment>
<reference evidence="10 12" key="2">
    <citation type="submission" date="2016-10" db="EMBL/GenBank/DDBJ databases">
        <authorList>
            <person name="de Groot N.N."/>
        </authorList>
    </citation>
    <scope>NUCLEOTIDE SEQUENCE [LARGE SCALE GENOMIC DNA]</scope>
    <source>
        <strain evidence="10 12">DSM 2895</strain>
    </source>
</reference>
<keyword evidence="11" id="KW-1185">Reference proteome</keyword>
<dbReference type="PROSITE" id="PS01330">
    <property type="entry name" value="PABS_1"/>
    <property type="match status" value="1"/>
</dbReference>
<evidence type="ECO:0000313" key="10">
    <source>
        <dbReference type="EMBL" id="SDJ65485.1"/>
    </source>
</evidence>
<dbReference type="Proteomes" id="UP000182836">
    <property type="component" value="Unassembled WGS sequence"/>
</dbReference>
<evidence type="ECO:0000256" key="4">
    <source>
        <dbReference type="HAMAP-Rule" id="MF_00198"/>
    </source>
</evidence>
<dbReference type="InterPro" id="IPR030373">
    <property type="entry name" value="PABS_CS"/>
</dbReference>
<evidence type="ECO:0000256" key="5">
    <source>
        <dbReference type="PROSITE-ProRule" id="PRU00354"/>
    </source>
</evidence>
<dbReference type="Proteomes" id="UP000037269">
    <property type="component" value="Unassembled WGS sequence"/>
</dbReference>
<protein>
    <recommendedName>
        <fullName evidence="4">Polyamine aminopropyltransferase</fullName>
    </recommendedName>
    <alternativeName>
        <fullName evidence="4">Putrescine aminopropyltransferase</fullName>
        <shortName evidence="4">PAPT</shortName>
    </alternativeName>
    <alternativeName>
        <fullName evidence="4">Spermidine synthase</fullName>
        <shortName evidence="4">SPDS</shortName>
        <shortName evidence="4">SPDSY</shortName>
        <ecNumber evidence="4">2.5.1.16</ecNumber>
    </alternativeName>
</protein>
<evidence type="ECO:0000313" key="12">
    <source>
        <dbReference type="Proteomes" id="UP000182836"/>
    </source>
</evidence>
<organism evidence="9 11">
    <name type="scientific">Aneurinibacillus migulanus</name>
    <name type="common">Bacillus migulanus</name>
    <dbReference type="NCBI Taxonomy" id="47500"/>
    <lineage>
        <taxon>Bacteria</taxon>
        <taxon>Bacillati</taxon>
        <taxon>Bacillota</taxon>
        <taxon>Bacilli</taxon>
        <taxon>Bacillales</taxon>
        <taxon>Paenibacillaceae</taxon>
        <taxon>Aneurinibacillus group</taxon>
        <taxon>Aneurinibacillus</taxon>
    </lineage>
</organism>
<dbReference type="SUPFAM" id="SSF53335">
    <property type="entry name" value="S-adenosyl-L-methionine-dependent methyltransferases"/>
    <property type="match status" value="1"/>
</dbReference>
<comment type="caution">
    <text evidence="4">Lacks conserved residue(s) required for the propagation of feature annotation.</text>
</comment>
<dbReference type="GO" id="GO:0005829">
    <property type="term" value="C:cytosol"/>
    <property type="evidence" value="ECO:0007669"/>
    <property type="project" value="TreeGrafter"/>
</dbReference>
<dbReference type="HAMAP" id="MF_00198">
    <property type="entry name" value="Spermidine_synth"/>
    <property type="match status" value="1"/>
</dbReference>
<comment type="similarity">
    <text evidence="1 4 6">Belongs to the spermidine/spermine synthase family.</text>
</comment>
<keyword evidence="3 4" id="KW-0620">Polyamine biosynthesis</keyword>
<sequence>MEQTVSYIQAKDGALWLTEDERENLKISYRIKEIVHSEVSPFQHVTILDSYDFGRMLVLDGVVQTTSMDGFIYNEMISHIPLRFHPNPKRVLIIGGGDCGAAREVAKYENVEQIDMVELDETVVRLCKEHLPEVSGNLSDPRVRFIYNDGVAYVKDYENYYDIIIVDSSDPVGPAEQLFELDFYRNLHRALKEDGIMVCQSQSPVFHADIMGQSHQHIQSLFPVTKVYTAVVPTYPGGMWSFTMGSKRYDKPVESQPSGMETKYVNENIVEACFQLPEFMIQKLRI</sequence>
<feature type="domain" description="PABS" evidence="8">
    <location>
        <begin position="14"/>
        <end position="247"/>
    </location>
</feature>
<comment type="pathway">
    <text evidence="4">Amine and polyamine biosynthesis; spermidine biosynthesis; spermidine from putrescine: step 1/1.</text>
</comment>
<feature type="binding site" evidence="4">
    <location>
        <position position="174"/>
    </location>
    <ligand>
        <name>S-methyl-5'-thioadenosine</name>
        <dbReference type="ChEBI" id="CHEBI:17509"/>
    </ligand>
</feature>
<feature type="binding site" evidence="4">
    <location>
        <position position="43"/>
    </location>
    <ligand>
        <name>S-methyl-5'-thioadenosine</name>
        <dbReference type="ChEBI" id="CHEBI:17509"/>
    </ligand>
</feature>
<dbReference type="CDD" id="cd02440">
    <property type="entry name" value="AdoMet_MTases"/>
    <property type="match status" value="1"/>
</dbReference>
<evidence type="ECO:0000256" key="6">
    <source>
        <dbReference type="RuleBase" id="RU003836"/>
    </source>
</evidence>
<dbReference type="InterPro" id="IPR029063">
    <property type="entry name" value="SAM-dependent_MTases_sf"/>
</dbReference>
<dbReference type="EMBL" id="LGUG01000005">
    <property type="protein sequence ID" value="KON93259.1"/>
    <property type="molecule type" value="Genomic_DNA"/>
</dbReference>
<feature type="binding site" evidence="4">
    <location>
        <begin position="149"/>
        <end position="150"/>
    </location>
    <ligand>
        <name>S-methyl-5'-thioadenosine</name>
        <dbReference type="ChEBI" id="CHEBI:17509"/>
    </ligand>
</feature>
<proteinExistence type="inferred from homology"/>
<dbReference type="NCBIfam" id="NF002010">
    <property type="entry name" value="PRK00811.1"/>
    <property type="match status" value="1"/>
</dbReference>
<evidence type="ECO:0000313" key="11">
    <source>
        <dbReference type="Proteomes" id="UP000037269"/>
    </source>
</evidence>
<dbReference type="NCBIfam" id="TIGR00417">
    <property type="entry name" value="speE"/>
    <property type="match status" value="1"/>
</dbReference>
<dbReference type="Pfam" id="PF01564">
    <property type="entry name" value="Spermine_synth"/>
    <property type="match status" value="1"/>
</dbReference>
<dbReference type="UniPathway" id="UPA00248">
    <property type="reaction ID" value="UER00314"/>
</dbReference>